<dbReference type="EMBL" id="LM676427">
    <property type="protein sequence ID" value="CEP27173.1"/>
    <property type="molecule type" value="Genomic_DNA"/>
</dbReference>
<dbReference type="GeneID" id="77168449"/>
<evidence type="ECO:0000313" key="2">
    <source>
        <dbReference type="EMBL" id="CEP27173.1"/>
    </source>
</evidence>
<organism evidence="2">
    <name type="scientific">Propionibacterium freudenreichii subsp. freudenreichii</name>
    <dbReference type="NCBI Taxonomy" id="66712"/>
    <lineage>
        <taxon>Bacteria</taxon>
        <taxon>Bacillati</taxon>
        <taxon>Actinomycetota</taxon>
        <taxon>Actinomycetes</taxon>
        <taxon>Propionibacteriales</taxon>
        <taxon>Propionibacteriaceae</taxon>
        <taxon>Propionibacterium</taxon>
    </lineage>
</organism>
<reference evidence="2" key="1">
    <citation type="submission" date="2014-08" db="EMBL/GenBank/DDBJ databases">
        <authorList>
            <person name="Falentin Helene"/>
        </authorList>
    </citation>
    <scope>NUCLEOTIDE SEQUENCE</scope>
</reference>
<keyword evidence="1" id="KW-1133">Transmembrane helix</keyword>
<protein>
    <submittedName>
        <fullName evidence="2">Uncharacterized protein</fullName>
    </submittedName>
</protein>
<accession>A0A068VP54</accession>
<sequence length="44" mass="4742">MAKKSQEVTGKKKHKLLRCLLWCTVLSGAVVAAVIYLGRPGTGE</sequence>
<keyword evidence="1" id="KW-0812">Transmembrane</keyword>
<dbReference type="RefSeq" id="WP_258306352.1">
    <property type="nucleotide sequence ID" value="NZ_HG975455.1"/>
</dbReference>
<gene>
    <name evidence="2" type="ORF">PFCIRM138_12290</name>
</gene>
<feature type="transmembrane region" description="Helical" evidence="1">
    <location>
        <begin position="20"/>
        <end position="38"/>
    </location>
</feature>
<keyword evidence="1" id="KW-0472">Membrane</keyword>
<proteinExistence type="predicted"/>
<evidence type="ECO:0000256" key="1">
    <source>
        <dbReference type="SAM" id="Phobius"/>
    </source>
</evidence>
<dbReference type="AlphaFoldDB" id="A0A068VP54"/>
<name>A0A068VP54_PROFF</name>